<protein>
    <submittedName>
        <fullName evidence="1">Uncharacterized protein</fullName>
    </submittedName>
</protein>
<dbReference type="EMBL" id="VSRR010003037">
    <property type="protein sequence ID" value="MPC34360.1"/>
    <property type="molecule type" value="Genomic_DNA"/>
</dbReference>
<evidence type="ECO:0000313" key="1">
    <source>
        <dbReference type="EMBL" id="MPC34360.1"/>
    </source>
</evidence>
<gene>
    <name evidence="1" type="ORF">E2C01_027745</name>
</gene>
<name>A0A5B7EIN6_PORTR</name>
<keyword evidence="2" id="KW-1185">Reference proteome</keyword>
<organism evidence="1 2">
    <name type="scientific">Portunus trituberculatus</name>
    <name type="common">Swimming crab</name>
    <name type="synonym">Neptunus trituberculatus</name>
    <dbReference type="NCBI Taxonomy" id="210409"/>
    <lineage>
        <taxon>Eukaryota</taxon>
        <taxon>Metazoa</taxon>
        <taxon>Ecdysozoa</taxon>
        <taxon>Arthropoda</taxon>
        <taxon>Crustacea</taxon>
        <taxon>Multicrustacea</taxon>
        <taxon>Malacostraca</taxon>
        <taxon>Eumalacostraca</taxon>
        <taxon>Eucarida</taxon>
        <taxon>Decapoda</taxon>
        <taxon>Pleocyemata</taxon>
        <taxon>Brachyura</taxon>
        <taxon>Eubrachyura</taxon>
        <taxon>Portunoidea</taxon>
        <taxon>Portunidae</taxon>
        <taxon>Portuninae</taxon>
        <taxon>Portunus</taxon>
    </lineage>
</organism>
<evidence type="ECO:0000313" key="2">
    <source>
        <dbReference type="Proteomes" id="UP000324222"/>
    </source>
</evidence>
<proteinExistence type="predicted"/>
<dbReference type="Proteomes" id="UP000324222">
    <property type="component" value="Unassembled WGS sequence"/>
</dbReference>
<dbReference type="AlphaFoldDB" id="A0A5B7EIN6"/>
<sequence length="168" mass="19685">MNLATLALLERKRQRRHSGKGKRALRRKGRPVECCRRGVHVQGRRQRGEREGRCPPSVCAARETRADQESSRIIELKGIKQLPVCKRCLYACLDEQQQQQLNTHTTTTTIMIIIYNTSSNKATITKHHYQHHHHNHLLHLHRHHKKTTTTIFSLSFQQMENQLFRSVD</sequence>
<comment type="caution">
    <text evidence="1">The sequence shown here is derived from an EMBL/GenBank/DDBJ whole genome shotgun (WGS) entry which is preliminary data.</text>
</comment>
<reference evidence="1 2" key="1">
    <citation type="submission" date="2019-05" db="EMBL/GenBank/DDBJ databases">
        <title>Another draft genome of Portunus trituberculatus and its Hox gene families provides insights of decapod evolution.</title>
        <authorList>
            <person name="Jeong J.-H."/>
            <person name="Song I."/>
            <person name="Kim S."/>
            <person name="Choi T."/>
            <person name="Kim D."/>
            <person name="Ryu S."/>
            <person name="Kim W."/>
        </authorList>
    </citation>
    <scope>NUCLEOTIDE SEQUENCE [LARGE SCALE GENOMIC DNA]</scope>
    <source>
        <tissue evidence="1">Muscle</tissue>
    </source>
</reference>
<accession>A0A5B7EIN6</accession>